<gene>
    <name evidence="2" type="ORF">H9631_08220</name>
</gene>
<comment type="caution">
    <text evidence="2">The sequence shown here is derived from an EMBL/GenBank/DDBJ whole genome shotgun (WGS) entry which is preliminary data.</text>
</comment>
<proteinExistence type="predicted"/>
<organism evidence="2 3">
    <name type="scientific">Bacillus norwichensis</name>
    <dbReference type="NCBI Taxonomy" id="2762217"/>
    <lineage>
        <taxon>Bacteria</taxon>
        <taxon>Bacillati</taxon>
        <taxon>Bacillota</taxon>
        <taxon>Bacilli</taxon>
        <taxon>Bacillales</taxon>
        <taxon>Bacillaceae</taxon>
        <taxon>Bacillus</taxon>
    </lineage>
</organism>
<dbReference type="SUPFAM" id="SSF55729">
    <property type="entry name" value="Acyl-CoA N-acyltransferases (Nat)"/>
    <property type="match status" value="1"/>
</dbReference>
<reference evidence="2 3" key="1">
    <citation type="submission" date="2020-08" db="EMBL/GenBank/DDBJ databases">
        <title>A Genomic Blueprint of the Chicken Gut Microbiome.</title>
        <authorList>
            <person name="Gilroy R."/>
            <person name="Ravi A."/>
            <person name="Getino M."/>
            <person name="Pursley I."/>
            <person name="Horton D.L."/>
            <person name="Alikhan N.-F."/>
            <person name="Baker D."/>
            <person name="Gharbi K."/>
            <person name="Hall N."/>
            <person name="Watson M."/>
            <person name="Adriaenssens E.M."/>
            <person name="Foster-Nyarko E."/>
            <person name="Jarju S."/>
            <person name="Secka A."/>
            <person name="Antonio M."/>
            <person name="Oren A."/>
            <person name="Chaudhuri R."/>
            <person name="La Ragione R.M."/>
            <person name="Hildebrand F."/>
            <person name="Pallen M.J."/>
        </authorList>
    </citation>
    <scope>NUCLEOTIDE SEQUENCE [LARGE SCALE GENOMIC DNA]</scope>
    <source>
        <strain evidence="2 3">Sa1BUA2</strain>
    </source>
</reference>
<name>A0ABR8VJY2_9BACI</name>
<sequence length="124" mass="14504">MTDNNFIRNHNPEGKTLYGFDVTVHPEYRGQGLGRLLYGARRQVCQTHQLKNIMFGGRIPHFHKYADRLSVSEYIERVSEGKIYDPVLTFQLRNGFTVRAILENYLPDDEESLAYATLMEWINH</sequence>
<keyword evidence="3" id="KW-1185">Reference proteome</keyword>
<dbReference type="CDD" id="cd04301">
    <property type="entry name" value="NAT_SF"/>
    <property type="match status" value="1"/>
</dbReference>
<dbReference type="Proteomes" id="UP000648182">
    <property type="component" value="Unassembled WGS sequence"/>
</dbReference>
<evidence type="ECO:0000259" key="1">
    <source>
        <dbReference type="Pfam" id="PF00583"/>
    </source>
</evidence>
<dbReference type="Pfam" id="PF00583">
    <property type="entry name" value="Acetyltransf_1"/>
    <property type="match status" value="1"/>
</dbReference>
<protein>
    <submittedName>
        <fullName evidence="2">GNAT family N-acetyltransferase</fullName>
    </submittedName>
</protein>
<feature type="domain" description="N-acetyltransferase" evidence="1">
    <location>
        <begin position="10"/>
        <end position="55"/>
    </location>
</feature>
<dbReference type="InterPro" id="IPR000182">
    <property type="entry name" value="GNAT_dom"/>
</dbReference>
<evidence type="ECO:0000313" key="3">
    <source>
        <dbReference type="Proteomes" id="UP000648182"/>
    </source>
</evidence>
<evidence type="ECO:0000313" key="2">
    <source>
        <dbReference type="EMBL" id="MBD8005064.1"/>
    </source>
</evidence>
<dbReference type="InterPro" id="IPR016181">
    <property type="entry name" value="Acyl_CoA_acyltransferase"/>
</dbReference>
<accession>A0ABR8VJY2</accession>
<dbReference type="Gene3D" id="3.40.630.30">
    <property type="match status" value="1"/>
</dbReference>
<dbReference type="EMBL" id="JACSPV010000010">
    <property type="protein sequence ID" value="MBD8005064.1"/>
    <property type="molecule type" value="Genomic_DNA"/>
</dbReference>